<proteinExistence type="predicted"/>
<evidence type="ECO:0000313" key="2">
    <source>
        <dbReference type="EMBL" id="KAG8449330.1"/>
    </source>
</evidence>
<dbReference type="AlphaFoldDB" id="A0A8T2K112"/>
<dbReference type="Pfam" id="PF15045">
    <property type="entry name" value="Clathrin_bdg"/>
    <property type="match status" value="1"/>
</dbReference>
<sequence length="282" mass="32003">MKNVNGIMSKHSETFKAPDFFAPSKDICIVNGVAKCKDLCQDCWENKSQQEISGAWGEFEGFSEFASESEIFYYKEELEDAIKHDIVKCDQTSSTQGFGPDQLDQSEWSTLIQLPEDINEYRQAFSLHFPDIQVEKCTDEIKSLQSPLIASNSEINIGEFINIQLRADWDSLEKDDADSTVHRFDWNKSMGCRNLLMMLGVDSPEKCVDGNQRNEECSLAKNEQLSMNEISHSTGNKALIQTKLQVAPDSRQGSIFSYQLFLKTESHPVLPFLTFSGKKSFF</sequence>
<protein>
    <recommendedName>
        <fullName evidence="1">Aftiphilin clathrin-binding box domain-containing protein</fullName>
    </recommendedName>
</protein>
<gene>
    <name evidence="2" type="ORF">GDO86_016109</name>
</gene>
<evidence type="ECO:0000313" key="3">
    <source>
        <dbReference type="Proteomes" id="UP000812440"/>
    </source>
</evidence>
<dbReference type="Proteomes" id="UP000812440">
    <property type="component" value="Chromosome 8_10"/>
</dbReference>
<dbReference type="OrthoDB" id="9894316at2759"/>
<reference evidence="2" key="1">
    <citation type="thesis" date="2020" institute="ProQuest LLC" country="789 East Eisenhower Parkway, Ann Arbor, MI, USA">
        <title>Comparative Genomics and Chromosome Evolution.</title>
        <authorList>
            <person name="Mudd A.B."/>
        </authorList>
    </citation>
    <scope>NUCLEOTIDE SEQUENCE</scope>
    <source>
        <strain evidence="2">Female2</strain>
        <tissue evidence="2">Blood</tissue>
    </source>
</reference>
<keyword evidence="3" id="KW-1185">Reference proteome</keyword>
<organism evidence="2 3">
    <name type="scientific">Hymenochirus boettgeri</name>
    <name type="common">Congo dwarf clawed frog</name>
    <dbReference type="NCBI Taxonomy" id="247094"/>
    <lineage>
        <taxon>Eukaryota</taxon>
        <taxon>Metazoa</taxon>
        <taxon>Chordata</taxon>
        <taxon>Craniata</taxon>
        <taxon>Vertebrata</taxon>
        <taxon>Euteleostomi</taxon>
        <taxon>Amphibia</taxon>
        <taxon>Batrachia</taxon>
        <taxon>Anura</taxon>
        <taxon>Pipoidea</taxon>
        <taxon>Pipidae</taxon>
        <taxon>Pipinae</taxon>
        <taxon>Hymenochirus</taxon>
    </lineage>
</organism>
<dbReference type="EMBL" id="JAACNH010000003">
    <property type="protein sequence ID" value="KAG8449330.1"/>
    <property type="molecule type" value="Genomic_DNA"/>
</dbReference>
<accession>A0A8T2K112</accession>
<evidence type="ECO:0000259" key="1">
    <source>
        <dbReference type="Pfam" id="PF15045"/>
    </source>
</evidence>
<name>A0A8T2K112_9PIPI</name>
<feature type="domain" description="Aftiphilin clathrin-binding box" evidence="1">
    <location>
        <begin position="169"/>
        <end position="243"/>
    </location>
</feature>
<comment type="caution">
    <text evidence="2">The sequence shown here is derived from an EMBL/GenBank/DDBJ whole genome shotgun (WGS) entry which is preliminary data.</text>
</comment>
<dbReference type="InterPro" id="IPR029205">
    <property type="entry name" value="Clathrin-bd"/>
</dbReference>